<sequence length="101" mass="10803">MSSPTSLIFDALHLPRGSTHLRSSNVFPAPSAASSAASFRNIDRTTARAVGNVLAWRKSALGRNLLSSYATLNANQVAVFAMPVKISLQDLTLTYLLLTPC</sequence>
<organism evidence="1 2">
    <name type="scientific">Somion occarium</name>
    <dbReference type="NCBI Taxonomy" id="3059160"/>
    <lineage>
        <taxon>Eukaryota</taxon>
        <taxon>Fungi</taxon>
        <taxon>Dikarya</taxon>
        <taxon>Basidiomycota</taxon>
        <taxon>Agaricomycotina</taxon>
        <taxon>Agaricomycetes</taxon>
        <taxon>Polyporales</taxon>
        <taxon>Cerrenaceae</taxon>
        <taxon>Somion</taxon>
    </lineage>
</organism>
<reference evidence="2" key="1">
    <citation type="submission" date="2024-04" db="EMBL/GenBank/DDBJ databases">
        <authorList>
            <person name="Shaw F."/>
            <person name="Minotto A."/>
        </authorList>
    </citation>
    <scope>NUCLEOTIDE SEQUENCE [LARGE SCALE GENOMIC DNA]</scope>
</reference>
<proteinExistence type="predicted"/>
<dbReference type="EMBL" id="OZ037954">
    <property type="protein sequence ID" value="CAL1699616.1"/>
    <property type="molecule type" value="Genomic_DNA"/>
</dbReference>
<dbReference type="Proteomes" id="UP001497453">
    <property type="component" value="Chromosome 11"/>
</dbReference>
<keyword evidence="2" id="KW-1185">Reference proteome</keyword>
<name>A0ABP1CVB9_9APHY</name>
<evidence type="ECO:0000313" key="2">
    <source>
        <dbReference type="Proteomes" id="UP001497453"/>
    </source>
</evidence>
<accession>A0ABP1CVB9</accession>
<protein>
    <submittedName>
        <fullName evidence="1">Uncharacterized protein</fullName>
    </submittedName>
</protein>
<gene>
    <name evidence="1" type="ORF">GFSPODELE1_LOCUS2763</name>
</gene>
<evidence type="ECO:0000313" key="1">
    <source>
        <dbReference type="EMBL" id="CAL1699616.1"/>
    </source>
</evidence>